<dbReference type="Proteomes" id="UP000006671">
    <property type="component" value="Unassembled WGS sequence"/>
</dbReference>
<comment type="similarity">
    <text evidence="2 9">Belongs to the cytochrome P450 family.</text>
</comment>
<dbReference type="GO" id="GO:0020037">
    <property type="term" value="F:heme binding"/>
    <property type="evidence" value="ECO:0007669"/>
    <property type="project" value="InterPro"/>
</dbReference>
<dbReference type="OMA" id="RTFLFWI"/>
<dbReference type="PANTHER" id="PTHR24292:SF54">
    <property type="entry name" value="CYP9F3-RELATED"/>
    <property type="match status" value="1"/>
</dbReference>
<keyword evidence="10" id="KW-1133">Transmembrane helix</keyword>
<reference evidence="11 12" key="1">
    <citation type="journal article" date="2010" name="Cell">
        <title>The genome of Naegleria gruberi illuminates early eukaryotic versatility.</title>
        <authorList>
            <person name="Fritz-Laylin L.K."/>
            <person name="Prochnik S.E."/>
            <person name="Ginger M.L."/>
            <person name="Dacks J.B."/>
            <person name="Carpenter M.L."/>
            <person name="Field M.C."/>
            <person name="Kuo A."/>
            <person name="Paredez A."/>
            <person name="Chapman J."/>
            <person name="Pham J."/>
            <person name="Shu S."/>
            <person name="Neupane R."/>
            <person name="Cipriano M."/>
            <person name="Mancuso J."/>
            <person name="Tu H."/>
            <person name="Salamov A."/>
            <person name="Lindquist E."/>
            <person name="Shapiro H."/>
            <person name="Lucas S."/>
            <person name="Grigoriev I.V."/>
            <person name="Cande W.Z."/>
            <person name="Fulton C."/>
            <person name="Rokhsar D.S."/>
            <person name="Dawson S.C."/>
        </authorList>
    </citation>
    <scope>NUCLEOTIDE SEQUENCE [LARGE SCALE GENOMIC DNA]</scope>
    <source>
        <strain evidence="11 12">NEG-M</strain>
    </source>
</reference>
<feature type="binding site" description="axial binding residue" evidence="8">
    <location>
        <position position="480"/>
    </location>
    <ligand>
        <name>heme</name>
        <dbReference type="ChEBI" id="CHEBI:30413"/>
    </ligand>
    <ligandPart>
        <name>Fe</name>
        <dbReference type="ChEBI" id="CHEBI:18248"/>
    </ligandPart>
</feature>
<dbReference type="PRINTS" id="PR00463">
    <property type="entry name" value="EP450I"/>
</dbReference>
<dbReference type="OrthoDB" id="1470350at2759"/>
<dbReference type="PROSITE" id="PS00086">
    <property type="entry name" value="CYTOCHROME_P450"/>
    <property type="match status" value="1"/>
</dbReference>
<dbReference type="PRINTS" id="PR00385">
    <property type="entry name" value="P450"/>
</dbReference>
<keyword evidence="5 9" id="KW-0560">Oxidoreductase</keyword>
<evidence type="ECO:0000256" key="5">
    <source>
        <dbReference type="ARBA" id="ARBA00023002"/>
    </source>
</evidence>
<protein>
    <submittedName>
        <fullName evidence="11">Predicted protein</fullName>
    </submittedName>
</protein>
<keyword evidence="7 9" id="KW-0503">Monooxygenase</keyword>
<evidence type="ECO:0000256" key="1">
    <source>
        <dbReference type="ARBA" id="ARBA00001971"/>
    </source>
</evidence>
<dbReference type="eggNOG" id="KOG0158">
    <property type="taxonomic scope" value="Eukaryota"/>
</dbReference>
<evidence type="ECO:0000256" key="9">
    <source>
        <dbReference type="RuleBase" id="RU000461"/>
    </source>
</evidence>
<keyword evidence="12" id="KW-1185">Reference proteome</keyword>
<keyword evidence="4 8" id="KW-0479">Metal-binding</keyword>
<evidence type="ECO:0000256" key="3">
    <source>
        <dbReference type="ARBA" id="ARBA00022617"/>
    </source>
</evidence>
<dbReference type="GO" id="GO:0004497">
    <property type="term" value="F:monooxygenase activity"/>
    <property type="evidence" value="ECO:0007669"/>
    <property type="project" value="UniProtKB-KW"/>
</dbReference>
<comment type="cofactor">
    <cofactor evidence="1 8">
        <name>heme</name>
        <dbReference type="ChEBI" id="CHEBI:30413"/>
    </cofactor>
</comment>
<dbReference type="InterPro" id="IPR017972">
    <property type="entry name" value="Cyt_P450_CS"/>
</dbReference>
<accession>D2V8I9</accession>
<evidence type="ECO:0000256" key="6">
    <source>
        <dbReference type="ARBA" id="ARBA00023004"/>
    </source>
</evidence>
<dbReference type="VEuPathDB" id="AmoebaDB:NAEGRDRAFT_65172"/>
<keyword evidence="10" id="KW-0812">Transmembrane</keyword>
<dbReference type="GeneID" id="8848835"/>
<keyword evidence="6 8" id="KW-0408">Iron</keyword>
<proteinExistence type="inferred from homology"/>
<evidence type="ECO:0000256" key="2">
    <source>
        <dbReference type="ARBA" id="ARBA00010617"/>
    </source>
</evidence>
<dbReference type="InterPro" id="IPR002401">
    <property type="entry name" value="Cyt_P450_E_grp-I"/>
</dbReference>
<dbReference type="SUPFAM" id="SSF48264">
    <property type="entry name" value="Cytochrome P450"/>
    <property type="match status" value="1"/>
</dbReference>
<evidence type="ECO:0000256" key="4">
    <source>
        <dbReference type="ARBA" id="ARBA00022723"/>
    </source>
</evidence>
<name>D2V8I9_NAEGR</name>
<dbReference type="AlphaFoldDB" id="D2V8I9"/>
<evidence type="ECO:0000256" key="7">
    <source>
        <dbReference type="ARBA" id="ARBA00023033"/>
    </source>
</evidence>
<dbReference type="EMBL" id="GG738857">
    <property type="protein sequence ID" value="EFC46693.1"/>
    <property type="molecule type" value="Genomic_DNA"/>
</dbReference>
<dbReference type="Gene3D" id="1.10.630.10">
    <property type="entry name" value="Cytochrome P450"/>
    <property type="match status" value="1"/>
</dbReference>
<dbReference type="RefSeq" id="XP_002679437.1">
    <property type="nucleotide sequence ID" value="XM_002679391.1"/>
</dbReference>
<feature type="transmembrane region" description="Helical" evidence="10">
    <location>
        <begin position="6"/>
        <end position="30"/>
    </location>
</feature>
<dbReference type="GO" id="GO:0016705">
    <property type="term" value="F:oxidoreductase activity, acting on paired donors, with incorporation or reduction of molecular oxygen"/>
    <property type="evidence" value="ECO:0007669"/>
    <property type="project" value="InterPro"/>
</dbReference>
<dbReference type="InterPro" id="IPR001128">
    <property type="entry name" value="Cyt_P450"/>
</dbReference>
<keyword evidence="10" id="KW-0472">Membrane</keyword>
<evidence type="ECO:0000313" key="12">
    <source>
        <dbReference type="Proteomes" id="UP000006671"/>
    </source>
</evidence>
<dbReference type="PANTHER" id="PTHR24292">
    <property type="entry name" value="CYTOCHROME P450"/>
    <property type="match status" value="1"/>
</dbReference>
<organism evidence="12">
    <name type="scientific">Naegleria gruberi</name>
    <name type="common">Amoeba</name>
    <dbReference type="NCBI Taxonomy" id="5762"/>
    <lineage>
        <taxon>Eukaryota</taxon>
        <taxon>Discoba</taxon>
        <taxon>Heterolobosea</taxon>
        <taxon>Tetramitia</taxon>
        <taxon>Eutetramitia</taxon>
        <taxon>Vahlkampfiidae</taxon>
        <taxon>Naegleria</taxon>
    </lineage>
</organism>
<dbReference type="GO" id="GO:0005506">
    <property type="term" value="F:iron ion binding"/>
    <property type="evidence" value="ECO:0007669"/>
    <property type="project" value="InterPro"/>
</dbReference>
<sequence>MLLTAFTILSYSLLFILSVAFLFLLHRYVVYRKHCKMVSHIPGHCQFVPPPLVKFIPQFLRDENWITDMGDVFSLDTLLNSQKKFKTDHYKMVFGFLNAPMIIIDNPKMGKEIATKKKFKKPNMLKSAQVELFSGTNIFVEDEYHTWLHQRQLMDPSFTPESLRMVAHVTSETVRNDMIPFIESNRNGNDIMGDFAKLTMNVIGIAGFGYNFDTFNNKDENSLEKKSALYINSINTYRTCPKVIRNHINIGLFGKVRDAATCFKQAIGKIIQKREIHEENESTSDDQKSDVLSILLRERKTKQKDENGSLTNDELISNSFVLLVAGHETTARTLGFATFVLATNETVQQQVHEFIDGFVKQNNGREHFDYDDFASGKLDYLRALFRETLRLYPVALGVPRELTSNSSEFNNVLLPKGSLVLYSWANTLRNEEYWKDAETFNPLRFLKDEDERRMGVFGALHNPQTNPFVYSVFGIGGRVCIGRYFSEVESVIALAYLTRKYSFKLSDPNYKLVLKTRVTLSPQDTILIDYVPRN</sequence>
<dbReference type="Pfam" id="PF00067">
    <property type="entry name" value="p450"/>
    <property type="match status" value="1"/>
</dbReference>
<keyword evidence="3 8" id="KW-0349">Heme</keyword>
<gene>
    <name evidence="11" type="ORF">NAEGRDRAFT_65172</name>
</gene>
<dbReference type="KEGG" id="ngr:NAEGRDRAFT_65172"/>
<evidence type="ECO:0000256" key="8">
    <source>
        <dbReference type="PIRSR" id="PIRSR602401-1"/>
    </source>
</evidence>
<evidence type="ECO:0000313" key="11">
    <source>
        <dbReference type="EMBL" id="EFC46693.1"/>
    </source>
</evidence>
<dbReference type="InParanoid" id="D2V8I9"/>
<dbReference type="InterPro" id="IPR050476">
    <property type="entry name" value="Insect_CytP450_Detox"/>
</dbReference>
<evidence type="ECO:0000256" key="10">
    <source>
        <dbReference type="SAM" id="Phobius"/>
    </source>
</evidence>
<dbReference type="InterPro" id="IPR036396">
    <property type="entry name" value="Cyt_P450_sf"/>
</dbReference>
<dbReference type="STRING" id="5762.D2V8I9"/>